<dbReference type="RefSeq" id="WP_111457615.1">
    <property type="nucleotide sequence ID" value="NZ_QFYP01000001.1"/>
</dbReference>
<protein>
    <submittedName>
        <fullName evidence="1">Uncharacterized protein</fullName>
    </submittedName>
</protein>
<name>A0A328AYV6_9CAUL</name>
<evidence type="ECO:0000313" key="1">
    <source>
        <dbReference type="EMBL" id="RAK60322.1"/>
    </source>
</evidence>
<reference evidence="2" key="1">
    <citation type="submission" date="2018-05" db="EMBL/GenBank/DDBJ databases">
        <authorList>
            <person name="Li X."/>
        </authorList>
    </citation>
    <scope>NUCLEOTIDE SEQUENCE [LARGE SCALE GENOMIC DNA]</scope>
    <source>
        <strain evidence="2">HKS-05</strain>
    </source>
</reference>
<comment type="caution">
    <text evidence="1">The sequence shown here is derived from an EMBL/GenBank/DDBJ whole genome shotgun (WGS) entry which is preliminary data.</text>
</comment>
<dbReference type="Proteomes" id="UP000249842">
    <property type="component" value="Unassembled WGS sequence"/>
</dbReference>
<dbReference type="EMBL" id="QFYP01000001">
    <property type="protein sequence ID" value="RAK60322.1"/>
    <property type="molecule type" value="Genomic_DNA"/>
</dbReference>
<dbReference type="AlphaFoldDB" id="A0A328AYV6"/>
<evidence type="ECO:0000313" key="2">
    <source>
        <dbReference type="Proteomes" id="UP000249842"/>
    </source>
</evidence>
<keyword evidence="2" id="KW-1185">Reference proteome</keyword>
<organism evidence="1 2">
    <name type="scientific">Phenylobacterium hankyongense</name>
    <dbReference type="NCBI Taxonomy" id="1813876"/>
    <lineage>
        <taxon>Bacteria</taxon>
        <taxon>Pseudomonadati</taxon>
        <taxon>Pseudomonadota</taxon>
        <taxon>Alphaproteobacteria</taxon>
        <taxon>Caulobacterales</taxon>
        <taxon>Caulobacteraceae</taxon>
        <taxon>Phenylobacterium</taxon>
    </lineage>
</organism>
<sequence length="329" mass="35737">MTDEPLRAEIAARLGVPAGQIALARSMSEYIQIMLAETPQLRDAPRQQELTDRFLAPVLPALEILLLKLRAELDPVLRQVPPADGSQPYPLGQCLQISMAVQQRLESLDPAGLCGPAATAHAALRAFVAAGGEVRRAWGDLRGQYFQNALIVGTLYVDVANDTVVPTKPPVEILPFAQADFRPIADYVHFARIAERYWNYRFLPNHVLPELAPYLPLIQITPTGRASLGPLDRYMLGLTLANGFAPSEQALAAPALAPTTFDGLRDALRGGPIPVAASAEEGRQAALACCRTYRADRKTDCAVSFNRVMAAGREVNRQLARLVASRQTA</sequence>
<proteinExistence type="predicted"/>
<gene>
    <name evidence="1" type="ORF">DJ021_11145</name>
</gene>
<accession>A0A328AYV6</accession>
<dbReference type="OrthoDB" id="5573608at2"/>